<evidence type="ECO:0000256" key="4">
    <source>
        <dbReference type="ARBA" id="ARBA00022670"/>
    </source>
</evidence>
<evidence type="ECO:0000256" key="3">
    <source>
        <dbReference type="ARBA" id="ARBA00007931"/>
    </source>
</evidence>
<evidence type="ECO:0000256" key="7">
    <source>
        <dbReference type="ARBA" id="ARBA00022833"/>
    </source>
</evidence>
<dbReference type="CDD" id="cd23081">
    <property type="entry name" value="cpPDZ_EcRseP-like"/>
    <property type="match status" value="1"/>
</dbReference>
<organism evidence="13 14">
    <name type="scientific">Furfurilactobacillus milii</name>
    <dbReference type="NCBI Taxonomy" id="2888272"/>
    <lineage>
        <taxon>Bacteria</taxon>
        <taxon>Bacillati</taxon>
        <taxon>Bacillota</taxon>
        <taxon>Bacilli</taxon>
        <taxon>Lactobacillales</taxon>
        <taxon>Lactobacillaceae</taxon>
        <taxon>Furfurilactobacillus</taxon>
    </lineage>
</organism>
<keyword evidence="8 11" id="KW-1133">Transmembrane helix</keyword>
<evidence type="ECO:0000259" key="12">
    <source>
        <dbReference type="PROSITE" id="PS50106"/>
    </source>
</evidence>
<comment type="subcellular location">
    <subcellularLocation>
        <location evidence="2">Membrane</location>
        <topology evidence="2">Multi-pass membrane protein</topology>
    </subcellularLocation>
</comment>
<keyword evidence="11" id="KW-0479">Metal-binding</keyword>
<keyword evidence="7 11" id="KW-0862">Zinc</keyword>
<dbReference type="PANTHER" id="PTHR42837">
    <property type="entry name" value="REGULATOR OF SIGMA-E PROTEASE RSEP"/>
    <property type="match status" value="1"/>
</dbReference>
<reference evidence="13 14" key="1">
    <citation type="journal article" date="2019" name="Appl. Environ. Microbiol.">
        <title>Genetic determinants of hydroxycinnamic acid metabolism in heterofermentative lactobacilli.</title>
        <authorList>
            <person name="Gaur G."/>
            <person name="Oh J.H."/>
            <person name="Filannino P."/>
            <person name="Gobbetti M."/>
            <person name="van Pijkeren J.P."/>
            <person name="Ganzle M.G."/>
        </authorList>
    </citation>
    <scope>NUCLEOTIDE SEQUENCE [LARGE SCALE GENOMIC DNA]</scope>
    <source>
        <strain evidence="13 14">C5</strain>
    </source>
</reference>
<accession>A0A6N9I0Q4</accession>
<evidence type="ECO:0000256" key="6">
    <source>
        <dbReference type="ARBA" id="ARBA00022801"/>
    </source>
</evidence>
<dbReference type="Gene3D" id="2.30.42.10">
    <property type="match status" value="1"/>
</dbReference>
<dbReference type="InterPro" id="IPR041489">
    <property type="entry name" value="PDZ_6"/>
</dbReference>
<evidence type="ECO:0000256" key="10">
    <source>
        <dbReference type="ARBA" id="ARBA00023136"/>
    </source>
</evidence>
<dbReference type="PROSITE" id="PS50106">
    <property type="entry name" value="PDZ"/>
    <property type="match status" value="1"/>
</dbReference>
<keyword evidence="10 11" id="KW-0472">Membrane</keyword>
<keyword evidence="5 11" id="KW-0812">Transmembrane</keyword>
<dbReference type="NCBIfam" id="TIGR00054">
    <property type="entry name" value="RIP metalloprotease RseP"/>
    <property type="match status" value="1"/>
</dbReference>
<dbReference type="InterPro" id="IPR036034">
    <property type="entry name" value="PDZ_sf"/>
</dbReference>
<dbReference type="Pfam" id="PF17820">
    <property type="entry name" value="PDZ_6"/>
    <property type="match status" value="1"/>
</dbReference>
<dbReference type="PANTHER" id="PTHR42837:SF2">
    <property type="entry name" value="MEMBRANE METALLOPROTEASE ARASP2, CHLOROPLASTIC-RELATED"/>
    <property type="match status" value="1"/>
</dbReference>
<comment type="similarity">
    <text evidence="3 11">Belongs to the peptidase M50B family.</text>
</comment>
<dbReference type="GO" id="GO:0004222">
    <property type="term" value="F:metalloendopeptidase activity"/>
    <property type="evidence" value="ECO:0007669"/>
    <property type="project" value="InterPro"/>
</dbReference>
<sequence>MVKTIVAFIIVFGILVVVHEFGHFYFAKRSGILVREFSIGMGPKIFWTRKNGTLYTIRILPLGGYVRMAGAAEDEDDQLQPGTPISIMMGDSGKVTRINASDQTTLFNGIPVIVTESDLVDQLVIKGYENGDESVVKTYAVDHDATIIEKDGTEVLIAPRDVQFQSATLWHRILTNFAGPLNNFILAWLVFAIMGFAMGGVASNSNAISGVLANTPAQSAGLKSGDRIVSVNDKDTNSWTAVTSAITSDTHGDITLGIKRGQKTVKHVKITPQVKNVSGSKTRTVGIKRGIDTGFFAKLFGGFWNTTVLLFAALGHLFTHFSLNDLGGPVAIYANTATATQAGWSGILYWLGFLSLNLGIVNLLPIPALDGGKLVLNVIEAIRRKPLSQQTEGVVTIIGFGFVLFLMILVTWNDIMRYFVH</sequence>
<evidence type="ECO:0000256" key="11">
    <source>
        <dbReference type="RuleBase" id="RU362031"/>
    </source>
</evidence>
<protein>
    <recommendedName>
        <fullName evidence="11">Zinc metalloprotease</fullName>
        <ecNumber evidence="11">3.4.24.-</ecNumber>
    </recommendedName>
</protein>
<keyword evidence="6 11" id="KW-0378">Hydrolase</keyword>
<dbReference type="InterPro" id="IPR001478">
    <property type="entry name" value="PDZ"/>
</dbReference>
<comment type="caution">
    <text evidence="13">The sequence shown here is derived from an EMBL/GenBank/DDBJ whole genome shotgun (WGS) entry which is preliminary data.</text>
</comment>
<keyword evidence="4 13" id="KW-0645">Protease</keyword>
<evidence type="ECO:0000256" key="5">
    <source>
        <dbReference type="ARBA" id="ARBA00022692"/>
    </source>
</evidence>
<keyword evidence="9 11" id="KW-0482">Metalloprotease</keyword>
<feature type="transmembrane region" description="Helical" evidence="11">
    <location>
        <begin position="393"/>
        <end position="412"/>
    </location>
</feature>
<evidence type="ECO:0000256" key="8">
    <source>
        <dbReference type="ARBA" id="ARBA00022989"/>
    </source>
</evidence>
<proteinExistence type="inferred from homology"/>
<dbReference type="CDD" id="cd06163">
    <property type="entry name" value="S2P-M50_PDZ_RseP-like"/>
    <property type="match status" value="1"/>
</dbReference>
<dbReference type="Pfam" id="PF02163">
    <property type="entry name" value="Peptidase_M50"/>
    <property type="match status" value="1"/>
</dbReference>
<comment type="cofactor">
    <cofactor evidence="1 11">
        <name>Zn(2+)</name>
        <dbReference type="ChEBI" id="CHEBI:29105"/>
    </cofactor>
</comment>
<name>A0A6N9I0Q4_9LACO</name>
<gene>
    <name evidence="13" type="primary">rseP</name>
    <name evidence="13" type="ORF">GB993_03470</name>
</gene>
<evidence type="ECO:0000256" key="9">
    <source>
        <dbReference type="ARBA" id="ARBA00023049"/>
    </source>
</evidence>
<feature type="transmembrane region" description="Helical" evidence="11">
    <location>
        <begin position="6"/>
        <end position="26"/>
    </location>
</feature>
<feature type="domain" description="PDZ" evidence="12">
    <location>
        <begin position="194"/>
        <end position="262"/>
    </location>
</feature>
<dbReference type="AlphaFoldDB" id="A0A6N9I0Q4"/>
<evidence type="ECO:0000313" key="13">
    <source>
        <dbReference type="EMBL" id="MYV16571.1"/>
    </source>
</evidence>
<dbReference type="SMART" id="SM00228">
    <property type="entry name" value="PDZ"/>
    <property type="match status" value="1"/>
</dbReference>
<dbReference type="SUPFAM" id="SSF50156">
    <property type="entry name" value="PDZ domain-like"/>
    <property type="match status" value="1"/>
</dbReference>
<dbReference type="InterPro" id="IPR008915">
    <property type="entry name" value="Peptidase_M50"/>
</dbReference>
<dbReference type="GO" id="GO:0006508">
    <property type="term" value="P:proteolysis"/>
    <property type="evidence" value="ECO:0007669"/>
    <property type="project" value="UniProtKB-KW"/>
</dbReference>
<dbReference type="EC" id="3.4.24.-" evidence="11"/>
<dbReference type="GO" id="GO:0046872">
    <property type="term" value="F:metal ion binding"/>
    <property type="evidence" value="ECO:0007669"/>
    <property type="project" value="UniProtKB-KW"/>
</dbReference>
<dbReference type="RefSeq" id="WP_161003107.1">
    <property type="nucleotide sequence ID" value="NZ_WEZQ01000005.1"/>
</dbReference>
<feature type="transmembrane region" description="Helical" evidence="11">
    <location>
        <begin position="295"/>
        <end position="318"/>
    </location>
</feature>
<feature type="transmembrane region" description="Helical" evidence="11">
    <location>
        <begin position="347"/>
        <end position="366"/>
    </location>
</feature>
<dbReference type="EMBL" id="WEZQ01000005">
    <property type="protein sequence ID" value="MYV16571.1"/>
    <property type="molecule type" value="Genomic_DNA"/>
</dbReference>
<dbReference type="Proteomes" id="UP000449209">
    <property type="component" value="Unassembled WGS sequence"/>
</dbReference>
<evidence type="ECO:0000256" key="2">
    <source>
        <dbReference type="ARBA" id="ARBA00004141"/>
    </source>
</evidence>
<dbReference type="OrthoDB" id="9782003at2"/>
<evidence type="ECO:0000256" key="1">
    <source>
        <dbReference type="ARBA" id="ARBA00001947"/>
    </source>
</evidence>
<dbReference type="GO" id="GO:0016020">
    <property type="term" value="C:membrane"/>
    <property type="evidence" value="ECO:0007669"/>
    <property type="project" value="UniProtKB-SubCell"/>
</dbReference>
<evidence type="ECO:0000313" key="14">
    <source>
        <dbReference type="Proteomes" id="UP000449209"/>
    </source>
</evidence>
<dbReference type="InterPro" id="IPR004387">
    <property type="entry name" value="Pept_M50_Zn"/>
</dbReference>